<protein>
    <submittedName>
        <fullName evidence="1">Uncharacterized protein</fullName>
    </submittedName>
</protein>
<dbReference type="KEGG" id="vil:CFK37_09930"/>
<organism evidence="1 2">
    <name type="scientific">Virgibacillus phasianinus</name>
    <dbReference type="NCBI Taxonomy" id="2017483"/>
    <lineage>
        <taxon>Bacteria</taxon>
        <taxon>Bacillati</taxon>
        <taxon>Bacillota</taxon>
        <taxon>Bacilli</taxon>
        <taxon>Bacillales</taxon>
        <taxon>Bacillaceae</taxon>
        <taxon>Virgibacillus</taxon>
    </lineage>
</organism>
<gene>
    <name evidence="1" type="ORF">CFK37_09930</name>
</gene>
<reference evidence="1 2" key="1">
    <citation type="submission" date="2017-07" db="EMBL/GenBank/DDBJ databases">
        <title>Virgibacillus sp. LM2416.</title>
        <authorList>
            <person name="Tak E.J."/>
            <person name="Bae J.-W."/>
        </authorList>
    </citation>
    <scope>NUCLEOTIDE SEQUENCE [LARGE SCALE GENOMIC DNA]</scope>
    <source>
        <strain evidence="1 2">LM2416</strain>
    </source>
</reference>
<sequence length="163" mass="18715">MNELVKAEAIGFSNQEIKVYLERMDTNRSFKVNQLVFYPYFFFEYELESKSFFHPIGGAVGCTVDGVNGVGAVIDISPEFKEQEITAEKLIQKELDTMEAKGIAEKFLYNSISYKMKVLSMPRMKLIKQEVFYRPYWIAEGGTYSSNQFLLTVDAVTGKYHPL</sequence>
<dbReference type="Proteomes" id="UP000198312">
    <property type="component" value="Chromosome"/>
</dbReference>
<dbReference type="AlphaFoldDB" id="A0A220U2Y3"/>
<keyword evidence="2" id="KW-1185">Reference proteome</keyword>
<dbReference type="OrthoDB" id="2439510at2"/>
<accession>A0A220U2Y3</accession>
<name>A0A220U2Y3_9BACI</name>
<evidence type="ECO:0000313" key="1">
    <source>
        <dbReference type="EMBL" id="ASK62447.1"/>
    </source>
</evidence>
<dbReference type="RefSeq" id="WP_089061707.1">
    <property type="nucleotide sequence ID" value="NZ_CP022315.1"/>
</dbReference>
<evidence type="ECO:0000313" key="2">
    <source>
        <dbReference type="Proteomes" id="UP000198312"/>
    </source>
</evidence>
<dbReference type="EMBL" id="CP022315">
    <property type="protein sequence ID" value="ASK62447.1"/>
    <property type="molecule type" value="Genomic_DNA"/>
</dbReference>
<proteinExistence type="predicted"/>